<dbReference type="InterPro" id="IPR024976">
    <property type="entry name" value="DUF3885"/>
</dbReference>
<feature type="domain" description="DUF3885" evidence="1">
    <location>
        <begin position="11"/>
        <end position="212"/>
    </location>
</feature>
<proteinExistence type="predicted"/>
<dbReference type="AlphaFoldDB" id="A0A6I2MJR1"/>
<reference evidence="2 3" key="1">
    <citation type="submission" date="2019-11" db="EMBL/GenBank/DDBJ databases">
        <title>Bacillus idriensis genome.</title>
        <authorList>
            <person name="Konopka E.N."/>
            <person name="Newman J.D."/>
        </authorList>
    </citation>
    <scope>NUCLEOTIDE SEQUENCE [LARGE SCALE GENOMIC DNA]</scope>
    <source>
        <strain evidence="2 3">DSM 19097</strain>
    </source>
</reference>
<accession>A0A6I2MJR1</accession>
<gene>
    <name evidence="2" type="ORF">GJU41_19070</name>
</gene>
<dbReference type="Pfam" id="PF13021">
    <property type="entry name" value="DUF3885"/>
    <property type="match status" value="1"/>
</dbReference>
<evidence type="ECO:0000313" key="3">
    <source>
        <dbReference type="Proteomes" id="UP000441585"/>
    </source>
</evidence>
<dbReference type="EMBL" id="WKKF01000008">
    <property type="protein sequence ID" value="MRX56063.1"/>
    <property type="molecule type" value="Genomic_DNA"/>
</dbReference>
<sequence length="221" mass="26858">MYIRRGADVFINDYKKENFSNLSLRPPLFYNWEIAIRFELGVEWNREYDDKNSRYLKGVYNRALTLFESVHKPDEEIFVVMDVNVFGNRKSYKNNRRLFSPYVYEKTTLYRLNHAVIPYIFPEDNEDEKYKTHRFTLKSKTSDIKYIPLLKAMCNQDLGIQPNIYHRIYFFNIKRKTIFHIYDDRGCDLLAASPKTIRDIYNNFNDWILDYDRDEIDKVFQ</sequence>
<comment type="caution">
    <text evidence="2">The sequence shown here is derived from an EMBL/GenBank/DDBJ whole genome shotgun (WGS) entry which is preliminary data.</text>
</comment>
<evidence type="ECO:0000259" key="1">
    <source>
        <dbReference type="Pfam" id="PF13021"/>
    </source>
</evidence>
<name>A0A6I2MJR1_9BACI</name>
<dbReference type="Proteomes" id="UP000441585">
    <property type="component" value="Unassembled WGS sequence"/>
</dbReference>
<evidence type="ECO:0000313" key="2">
    <source>
        <dbReference type="EMBL" id="MRX56063.1"/>
    </source>
</evidence>
<organism evidence="2 3">
    <name type="scientific">Metabacillus idriensis</name>
    <dbReference type="NCBI Taxonomy" id="324768"/>
    <lineage>
        <taxon>Bacteria</taxon>
        <taxon>Bacillati</taxon>
        <taxon>Bacillota</taxon>
        <taxon>Bacilli</taxon>
        <taxon>Bacillales</taxon>
        <taxon>Bacillaceae</taxon>
        <taxon>Metabacillus</taxon>
    </lineage>
</organism>
<protein>
    <submittedName>
        <fullName evidence="2">DUF3885 domain-containing protein</fullName>
    </submittedName>
</protein>
<keyword evidence="3" id="KW-1185">Reference proteome</keyword>